<comment type="caution">
    <text evidence="3">The sequence shown here is derived from an EMBL/GenBank/DDBJ whole genome shotgun (WGS) entry which is preliminary data.</text>
</comment>
<proteinExistence type="predicted"/>
<keyword evidence="2" id="KW-0472">Membrane</keyword>
<reference evidence="3 4" key="1">
    <citation type="submission" date="2020-10" db="EMBL/GenBank/DDBJ databases">
        <authorList>
            <person name="Sedaghatjoo S."/>
        </authorList>
    </citation>
    <scope>NUCLEOTIDE SEQUENCE [LARGE SCALE GENOMIC DNA]</scope>
    <source>
        <strain evidence="3 4">LLFL</strain>
    </source>
</reference>
<protein>
    <submittedName>
        <fullName evidence="3">Uncharacterized protein</fullName>
    </submittedName>
</protein>
<evidence type="ECO:0000256" key="2">
    <source>
        <dbReference type="SAM" id="Phobius"/>
    </source>
</evidence>
<feature type="transmembrane region" description="Helical" evidence="2">
    <location>
        <begin position="129"/>
        <end position="155"/>
    </location>
</feature>
<evidence type="ECO:0000313" key="3">
    <source>
        <dbReference type="EMBL" id="CAD6912631.1"/>
    </source>
</evidence>
<evidence type="ECO:0000256" key="1">
    <source>
        <dbReference type="SAM" id="MobiDB-lite"/>
    </source>
</evidence>
<feature type="transmembrane region" description="Helical" evidence="2">
    <location>
        <begin position="214"/>
        <end position="241"/>
    </location>
</feature>
<gene>
    <name evidence="3" type="ORF">JKILLFL_G7297</name>
</gene>
<sequence>MLTPSSAALTDPFHDHSRTTTSYSESERGPPSLNYIMTSARKRSLFITVGTIIFLNIALPTIIFYAAKYGIHPRLKPVDYYTAASAALGALQLPQVPYRFWCLLKQNGRRSPLLPDGNRTGFWWALHGYFPLLVLMPAIIFGYIGLALLAVTALSQSATIVQPARFSIVPKGEPFRPALFYVWEDLVGCDGGGGNAFRNALDRRYRQSPPFRRMLLTLSWLIAYSLTGLCIVAFIITYALYGDSSSHGKYEDASWAANFVLLTLWLGLTAYVGIKHGLDSMRAEEIWWADKPSLDRLPESRDHLVS</sequence>
<dbReference type="AlphaFoldDB" id="A0A9N8QAV3"/>
<feature type="transmembrane region" description="Helical" evidence="2">
    <location>
        <begin position="253"/>
        <end position="274"/>
    </location>
</feature>
<dbReference type="PANTHER" id="PTHR42024">
    <property type="entry name" value="AMINO ACID PERMEASE_ SLC12A DOMAIN-CONTAINING PROTEIN"/>
    <property type="match status" value="1"/>
</dbReference>
<dbReference type="EMBL" id="CAJHJF010001184">
    <property type="protein sequence ID" value="CAD6912631.1"/>
    <property type="molecule type" value="Genomic_DNA"/>
</dbReference>
<accession>A0A9N8QAV3</accession>
<organism evidence="3 4">
    <name type="scientific">Tilletia laevis</name>
    <dbReference type="NCBI Taxonomy" id="157183"/>
    <lineage>
        <taxon>Eukaryota</taxon>
        <taxon>Fungi</taxon>
        <taxon>Dikarya</taxon>
        <taxon>Basidiomycota</taxon>
        <taxon>Ustilaginomycotina</taxon>
        <taxon>Exobasidiomycetes</taxon>
        <taxon>Tilletiales</taxon>
        <taxon>Tilletiaceae</taxon>
        <taxon>Tilletia</taxon>
    </lineage>
</organism>
<keyword evidence="4" id="KW-1185">Reference proteome</keyword>
<dbReference type="Proteomes" id="UP000836404">
    <property type="component" value="Unassembled WGS sequence"/>
</dbReference>
<dbReference type="PANTHER" id="PTHR42024:SF1">
    <property type="entry name" value="AMINO ACID PERMEASE_ SLC12A DOMAIN-CONTAINING PROTEIN"/>
    <property type="match status" value="1"/>
</dbReference>
<keyword evidence="2" id="KW-0812">Transmembrane</keyword>
<evidence type="ECO:0000313" key="4">
    <source>
        <dbReference type="Proteomes" id="UP000836404"/>
    </source>
</evidence>
<feature type="region of interest" description="Disordered" evidence="1">
    <location>
        <begin position="1"/>
        <end position="28"/>
    </location>
</feature>
<feature type="transmembrane region" description="Helical" evidence="2">
    <location>
        <begin position="45"/>
        <end position="67"/>
    </location>
</feature>
<name>A0A9N8QAV3_9BASI</name>
<keyword evidence="2" id="KW-1133">Transmembrane helix</keyword>